<dbReference type="PROSITE" id="PS51186">
    <property type="entry name" value="GNAT"/>
    <property type="match status" value="1"/>
</dbReference>
<dbReference type="InterPro" id="IPR016181">
    <property type="entry name" value="Acyl_CoA_acyltransferase"/>
</dbReference>
<proteinExistence type="predicted"/>
<evidence type="ECO:0000313" key="4">
    <source>
        <dbReference type="Proteomes" id="UP001370348"/>
    </source>
</evidence>
<reference evidence="3 4" key="1">
    <citation type="submission" date="2021-12" db="EMBL/GenBank/DDBJ databases">
        <title>Discovery of the Pendulisporaceae a myxobacterial family with distinct sporulation behavior and unique specialized metabolism.</title>
        <authorList>
            <person name="Garcia R."/>
            <person name="Popoff A."/>
            <person name="Bader C.D."/>
            <person name="Loehr J."/>
            <person name="Walesch S."/>
            <person name="Walt C."/>
            <person name="Boldt J."/>
            <person name="Bunk B."/>
            <person name="Haeckl F.J.F.P.J."/>
            <person name="Gunesch A.P."/>
            <person name="Birkelbach J."/>
            <person name="Nuebel U."/>
            <person name="Pietschmann T."/>
            <person name="Bach T."/>
            <person name="Mueller R."/>
        </authorList>
    </citation>
    <scope>NUCLEOTIDE SEQUENCE [LARGE SCALE GENOMIC DNA]</scope>
    <source>
        <strain evidence="3 4">MSr11954</strain>
    </source>
</reference>
<sequence length="210" mass="23619">MGSVDPCTYTLSSNESVLVRTAAPDDAAGIIHVMKDVFEERDYHLSVPDDFKGTEEEQQAWIQKFIDDPGKLMLVAEKDGVVVAVLEFENDYRQRMKHRGTVWISILRDMRSRDLGTALGISGWRWVQNNPLIEKVYMHVLHTNTRSLGLCKKMGFVEEARLHHDVKLGPGQYADVVILSQHARPHELAQVPPVTAPSPARENGAVEKHA</sequence>
<accession>A0ABZ2M5K8</accession>
<keyword evidence="4" id="KW-1185">Reference proteome</keyword>
<dbReference type="InterPro" id="IPR000182">
    <property type="entry name" value="GNAT_dom"/>
</dbReference>
<name>A0ABZ2M5K8_9BACT</name>
<evidence type="ECO:0000313" key="3">
    <source>
        <dbReference type="EMBL" id="WXB16875.1"/>
    </source>
</evidence>
<dbReference type="SUPFAM" id="SSF55729">
    <property type="entry name" value="Acyl-CoA N-acyltransferases (Nat)"/>
    <property type="match status" value="1"/>
</dbReference>
<dbReference type="RefSeq" id="WP_394826505.1">
    <property type="nucleotide sequence ID" value="NZ_CP089984.1"/>
</dbReference>
<feature type="region of interest" description="Disordered" evidence="1">
    <location>
        <begin position="191"/>
        <end position="210"/>
    </location>
</feature>
<protein>
    <submittedName>
        <fullName evidence="3">GNAT family N-acetyltransferase</fullName>
    </submittedName>
</protein>
<gene>
    <name evidence="3" type="ORF">LZC94_06285</name>
</gene>
<dbReference type="Proteomes" id="UP001370348">
    <property type="component" value="Chromosome"/>
</dbReference>
<dbReference type="EMBL" id="CP089984">
    <property type="protein sequence ID" value="WXB16875.1"/>
    <property type="molecule type" value="Genomic_DNA"/>
</dbReference>
<evidence type="ECO:0000259" key="2">
    <source>
        <dbReference type="PROSITE" id="PS51186"/>
    </source>
</evidence>
<feature type="domain" description="N-acetyltransferase" evidence="2">
    <location>
        <begin position="17"/>
        <end position="175"/>
    </location>
</feature>
<dbReference type="Gene3D" id="3.40.630.30">
    <property type="match status" value="1"/>
</dbReference>
<evidence type="ECO:0000256" key="1">
    <source>
        <dbReference type="SAM" id="MobiDB-lite"/>
    </source>
</evidence>
<organism evidence="3 4">
    <name type="scientific">Pendulispora albinea</name>
    <dbReference type="NCBI Taxonomy" id="2741071"/>
    <lineage>
        <taxon>Bacteria</taxon>
        <taxon>Pseudomonadati</taxon>
        <taxon>Myxococcota</taxon>
        <taxon>Myxococcia</taxon>
        <taxon>Myxococcales</taxon>
        <taxon>Sorangiineae</taxon>
        <taxon>Pendulisporaceae</taxon>
        <taxon>Pendulispora</taxon>
    </lineage>
</organism>
<dbReference type="Pfam" id="PF00583">
    <property type="entry name" value="Acetyltransf_1"/>
    <property type="match status" value="1"/>
</dbReference>